<dbReference type="VEuPathDB" id="FungiDB:RhiirA1_445910"/>
<dbReference type="AlphaFoldDB" id="A0A2N0R4B3"/>
<protein>
    <submittedName>
        <fullName evidence="1">Uncharacterized protein</fullName>
    </submittedName>
</protein>
<dbReference type="EMBL" id="LLXH01001617">
    <property type="protein sequence ID" value="PKC58152.1"/>
    <property type="molecule type" value="Genomic_DNA"/>
</dbReference>
<comment type="caution">
    <text evidence="1">The sequence shown here is derived from an EMBL/GenBank/DDBJ whole genome shotgun (WGS) entry which is preliminary data.</text>
</comment>
<gene>
    <name evidence="1" type="ORF">RhiirA1_445910</name>
</gene>
<accession>A0A2N0R4B3</accession>
<evidence type="ECO:0000313" key="1">
    <source>
        <dbReference type="EMBL" id="PKC58152.1"/>
    </source>
</evidence>
<dbReference type="Proteomes" id="UP000232688">
    <property type="component" value="Unassembled WGS sequence"/>
</dbReference>
<reference evidence="1 2" key="1">
    <citation type="submission" date="2017-10" db="EMBL/GenBank/DDBJ databases">
        <title>Extensive intraspecific genome diversity in a model arbuscular mycorrhizal fungus.</title>
        <authorList>
            <person name="Chen E.C.H."/>
            <person name="Morin E."/>
            <person name="Baudet D."/>
            <person name="Noel J."/>
            <person name="Ndikumana S."/>
            <person name="Charron P."/>
            <person name="St-Onge C."/>
            <person name="Giorgi J."/>
            <person name="Grigoriev I.V."/>
            <person name="Roux C."/>
            <person name="Martin F.M."/>
            <person name="Corradi N."/>
        </authorList>
    </citation>
    <scope>NUCLEOTIDE SEQUENCE [LARGE SCALE GENOMIC DNA]</scope>
    <source>
        <strain evidence="1 2">A1</strain>
    </source>
</reference>
<reference evidence="1 2" key="2">
    <citation type="submission" date="2017-10" db="EMBL/GenBank/DDBJ databases">
        <title>Genome analyses suggest a sexual origin of heterokaryosis in a supposedly ancient asexual fungus.</title>
        <authorList>
            <person name="Corradi N."/>
            <person name="Sedzielewska K."/>
            <person name="Noel J."/>
            <person name="Charron P."/>
            <person name="Farinelli L."/>
            <person name="Marton T."/>
            <person name="Kruger M."/>
            <person name="Pelin A."/>
            <person name="Brachmann A."/>
            <person name="Corradi N."/>
        </authorList>
    </citation>
    <scope>NUCLEOTIDE SEQUENCE [LARGE SCALE GENOMIC DNA]</scope>
    <source>
        <strain evidence="1 2">A1</strain>
    </source>
</reference>
<name>A0A2N0R4B3_9GLOM</name>
<sequence length="135" mass="16041">MDEILHIGSLQLLLEKFSDCLENFGFGLMSDECDGPRQQLFKLIMKYCTKIRYFDSDFHDDCAGLSSSVLQNLGQEYIMKKEKVKYLAIMFDDDLENELLYLKDEVNEFKLHNIIVRKFFDLYIDVYDFIDDFNN</sequence>
<dbReference type="VEuPathDB" id="FungiDB:RhiirFUN_010075"/>
<organism evidence="1 2">
    <name type="scientific">Rhizophagus irregularis</name>
    <dbReference type="NCBI Taxonomy" id="588596"/>
    <lineage>
        <taxon>Eukaryota</taxon>
        <taxon>Fungi</taxon>
        <taxon>Fungi incertae sedis</taxon>
        <taxon>Mucoromycota</taxon>
        <taxon>Glomeromycotina</taxon>
        <taxon>Glomeromycetes</taxon>
        <taxon>Glomerales</taxon>
        <taxon>Glomeraceae</taxon>
        <taxon>Rhizophagus</taxon>
    </lineage>
</organism>
<proteinExistence type="predicted"/>
<evidence type="ECO:0000313" key="2">
    <source>
        <dbReference type="Proteomes" id="UP000232688"/>
    </source>
</evidence>